<keyword evidence="8" id="KW-1000">Mitochondrion outer membrane</keyword>
<comment type="subcellular location">
    <subcellularLocation>
        <location evidence="3">Endoplasmic reticulum membrane</location>
        <topology evidence="3">Multi-pass membrane protein</topology>
    </subcellularLocation>
    <subcellularLocation>
        <location evidence="2">Mitochondrion outer membrane</location>
    </subcellularLocation>
</comment>
<keyword evidence="13 17" id="KW-0472">Membrane</keyword>
<proteinExistence type="inferred from homology"/>
<dbReference type="FunFam" id="1.20.120.550:FF:000002">
    <property type="entry name" value="Microsomal glutathione S-transferase 1"/>
    <property type="match status" value="1"/>
</dbReference>
<dbReference type="Gene3D" id="1.20.120.550">
    <property type="entry name" value="Membrane associated eicosanoid/glutathione metabolism-like domain"/>
    <property type="match status" value="1"/>
</dbReference>
<dbReference type="SUPFAM" id="SSF161084">
    <property type="entry name" value="MAPEG domain-like"/>
    <property type="match status" value="1"/>
</dbReference>
<evidence type="ECO:0000313" key="18">
    <source>
        <dbReference type="EMBL" id="ESO84932.1"/>
    </source>
</evidence>
<evidence type="ECO:0000256" key="14">
    <source>
        <dbReference type="ARBA" id="ARBA00038540"/>
    </source>
</evidence>
<evidence type="ECO:0000256" key="4">
    <source>
        <dbReference type="ARBA" id="ARBA00010459"/>
    </source>
</evidence>
<organism evidence="18 19">
    <name type="scientific">Lottia gigantea</name>
    <name type="common">Giant owl limpet</name>
    <dbReference type="NCBI Taxonomy" id="225164"/>
    <lineage>
        <taxon>Eukaryota</taxon>
        <taxon>Metazoa</taxon>
        <taxon>Spiralia</taxon>
        <taxon>Lophotrochozoa</taxon>
        <taxon>Mollusca</taxon>
        <taxon>Gastropoda</taxon>
        <taxon>Patellogastropoda</taxon>
        <taxon>Lottioidea</taxon>
        <taxon>Lottiidae</taxon>
        <taxon>Lottia</taxon>
    </lineage>
</organism>
<dbReference type="EC" id="2.5.1.18" evidence="5"/>
<keyword evidence="6" id="KW-0808">Transferase</keyword>
<dbReference type="PANTHER" id="PTHR10689:SF6">
    <property type="entry name" value="MICROSOMAL GLUTATHIONE S-TRANSFERASE 1"/>
    <property type="match status" value="1"/>
</dbReference>
<evidence type="ECO:0000256" key="7">
    <source>
        <dbReference type="ARBA" id="ARBA00022692"/>
    </source>
</evidence>
<dbReference type="PANTHER" id="PTHR10689">
    <property type="entry name" value="MICROSOMAL GLUTATHIONE S-TRANSFERASE 1"/>
    <property type="match status" value="1"/>
</dbReference>
<evidence type="ECO:0000256" key="6">
    <source>
        <dbReference type="ARBA" id="ARBA00022679"/>
    </source>
</evidence>
<dbReference type="EMBL" id="KB203357">
    <property type="protein sequence ID" value="ESO84932.1"/>
    <property type="molecule type" value="Genomic_DNA"/>
</dbReference>
<dbReference type="GO" id="GO:0005789">
    <property type="term" value="C:endoplasmic reticulum membrane"/>
    <property type="evidence" value="ECO:0007669"/>
    <property type="project" value="UniProtKB-SubCell"/>
</dbReference>
<keyword evidence="19" id="KW-1185">Reference proteome</keyword>
<dbReference type="RefSeq" id="XP_009064320.1">
    <property type="nucleotide sequence ID" value="XM_009066072.1"/>
</dbReference>
<feature type="transmembrane region" description="Helical" evidence="17">
    <location>
        <begin position="15"/>
        <end position="36"/>
    </location>
</feature>
<evidence type="ECO:0000256" key="1">
    <source>
        <dbReference type="ARBA" id="ARBA00003701"/>
    </source>
</evidence>
<dbReference type="GeneID" id="20245172"/>
<evidence type="ECO:0000256" key="13">
    <source>
        <dbReference type="ARBA" id="ARBA00023136"/>
    </source>
</evidence>
<evidence type="ECO:0000256" key="17">
    <source>
        <dbReference type="SAM" id="Phobius"/>
    </source>
</evidence>
<evidence type="ECO:0000313" key="19">
    <source>
        <dbReference type="Proteomes" id="UP000030746"/>
    </source>
</evidence>
<comment type="similarity">
    <text evidence="4">Belongs to the MAPEG family.</text>
</comment>
<reference evidence="18 19" key="1">
    <citation type="journal article" date="2013" name="Nature">
        <title>Insights into bilaterian evolution from three spiralian genomes.</title>
        <authorList>
            <person name="Simakov O."/>
            <person name="Marletaz F."/>
            <person name="Cho S.J."/>
            <person name="Edsinger-Gonzales E."/>
            <person name="Havlak P."/>
            <person name="Hellsten U."/>
            <person name="Kuo D.H."/>
            <person name="Larsson T."/>
            <person name="Lv J."/>
            <person name="Arendt D."/>
            <person name="Savage R."/>
            <person name="Osoegawa K."/>
            <person name="de Jong P."/>
            <person name="Grimwood J."/>
            <person name="Chapman J.A."/>
            <person name="Shapiro H."/>
            <person name="Aerts A."/>
            <person name="Otillar R.P."/>
            <person name="Terry A.Y."/>
            <person name="Boore J.L."/>
            <person name="Grigoriev I.V."/>
            <person name="Lindberg D.R."/>
            <person name="Seaver E.C."/>
            <person name="Weisblat D.A."/>
            <person name="Putnam N.H."/>
            <person name="Rokhsar D.S."/>
        </authorList>
    </citation>
    <scope>NUCLEOTIDE SEQUENCE [LARGE SCALE GENOMIC DNA]</scope>
</reference>
<dbReference type="OMA" id="ATWHFRI"/>
<dbReference type="CTD" id="20245172"/>
<gene>
    <name evidence="18" type="ORF">LOTGIDRAFT_196152</name>
</gene>
<keyword evidence="11" id="KW-0007">Acetylation</keyword>
<evidence type="ECO:0000256" key="2">
    <source>
        <dbReference type="ARBA" id="ARBA00004294"/>
    </source>
</evidence>
<evidence type="ECO:0000256" key="12">
    <source>
        <dbReference type="ARBA" id="ARBA00023128"/>
    </source>
</evidence>
<evidence type="ECO:0000256" key="10">
    <source>
        <dbReference type="ARBA" id="ARBA00022989"/>
    </source>
</evidence>
<dbReference type="InterPro" id="IPR023352">
    <property type="entry name" value="MAPEG-like_dom_sf"/>
</dbReference>
<evidence type="ECO:0000256" key="8">
    <source>
        <dbReference type="ARBA" id="ARBA00022787"/>
    </source>
</evidence>
<evidence type="ECO:0000256" key="5">
    <source>
        <dbReference type="ARBA" id="ARBA00012452"/>
    </source>
</evidence>
<keyword evidence="12" id="KW-0496">Mitochondrion</keyword>
<dbReference type="AlphaFoldDB" id="V3ZKY5"/>
<evidence type="ECO:0000256" key="3">
    <source>
        <dbReference type="ARBA" id="ARBA00004477"/>
    </source>
</evidence>
<dbReference type="GO" id="GO:0004364">
    <property type="term" value="F:glutathione transferase activity"/>
    <property type="evidence" value="ECO:0007669"/>
    <property type="project" value="UniProtKB-EC"/>
</dbReference>
<comment type="function">
    <text evidence="1">Conjugation of reduced glutathione to a wide number of exogenous and endogenous hydrophobic electrophiles.</text>
</comment>
<dbReference type="HOGENOM" id="CLU_105467_1_0_1"/>
<keyword evidence="10 17" id="KW-1133">Transmembrane helix</keyword>
<dbReference type="KEGG" id="lgi:LOTGIDRAFT_196152"/>
<dbReference type="InterPro" id="IPR001129">
    <property type="entry name" value="Membr-assoc_MAPEG"/>
</dbReference>
<name>V3ZKY5_LOTGI</name>
<evidence type="ECO:0000256" key="15">
    <source>
        <dbReference type="ARBA" id="ARBA00039397"/>
    </source>
</evidence>
<protein>
    <recommendedName>
        <fullName evidence="15">Microsomal glutathione S-transferase 1</fullName>
        <ecNumber evidence="5">2.5.1.18</ecNumber>
    </recommendedName>
</protein>
<keyword evidence="7 17" id="KW-0812">Transmembrane</keyword>
<evidence type="ECO:0000256" key="9">
    <source>
        <dbReference type="ARBA" id="ARBA00022824"/>
    </source>
</evidence>
<dbReference type="STRING" id="225164.V3ZKY5"/>
<comment type="subunit">
    <text evidence="14">Homotrimer; The trimer binds only one molecule of glutathione.</text>
</comment>
<evidence type="ECO:0000256" key="16">
    <source>
        <dbReference type="ARBA" id="ARBA00049385"/>
    </source>
</evidence>
<dbReference type="Pfam" id="PF01124">
    <property type="entry name" value="MAPEG"/>
    <property type="match status" value="1"/>
</dbReference>
<keyword evidence="9" id="KW-0256">Endoplasmic reticulum</keyword>
<sequence>MSDVLSFNNPVFSQFAFYSGVVLCKTLIMGPATSFFRMKNETFSNEEDCKLSKDKSLKPKFNDATVERIRRCHQNDLENNIPFLLIGLLYVASEPYENVALYLFRTFAAARLLHTVAYLTPLPQPTRALCFMVGVGVNGLMLFRAFTQAQY</sequence>
<dbReference type="InterPro" id="IPR040162">
    <property type="entry name" value="MGST1-like"/>
</dbReference>
<dbReference type="OrthoDB" id="193139at2759"/>
<accession>V3ZKY5</accession>
<comment type="catalytic activity">
    <reaction evidence="16">
        <text>RX + glutathione = an S-substituted glutathione + a halide anion + H(+)</text>
        <dbReference type="Rhea" id="RHEA:16437"/>
        <dbReference type="ChEBI" id="CHEBI:15378"/>
        <dbReference type="ChEBI" id="CHEBI:16042"/>
        <dbReference type="ChEBI" id="CHEBI:17792"/>
        <dbReference type="ChEBI" id="CHEBI:57925"/>
        <dbReference type="ChEBI" id="CHEBI:90779"/>
        <dbReference type="EC" id="2.5.1.18"/>
    </reaction>
    <physiologicalReaction direction="left-to-right" evidence="16">
        <dbReference type="Rhea" id="RHEA:16438"/>
    </physiologicalReaction>
</comment>
<dbReference type="GO" id="GO:0005741">
    <property type="term" value="C:mitochondrial outer membrane"/>
    <property type="evidence" value="ECO:0007669"/>
    <property type="project" value="UniProtKB-SubCell"/>
</dbReference>
<dbReference type="Proteomes" id="UP000030746">
    <property type="component" value="Unassembled WGS sequence"/>
</dbReference>
<evidence type="ECO:0000256" key="11">
    <source>
        <dbReference type="ARBA" id="ARBA00022990"/>
    </source>
</evidence>